<keyword evidence="4 7" id="KW-0808">Transferase</keyword>
<dbReference type="InterPro" id="IPR000780">
    <property type="entry name" value="CheR_MeTrfase"/>
</dbReference>
<dbReference type="PANTHER" id="PTHR24422">
    <property type="entry name" value="CHEMOTAXIS PROTEIN METHYLTRANSFERASE"/>
    <property type="match status" value="1"/>
</dbReference>
<dbReference type="OrthoDB" id="9816309at2"/>
<dbReference type="GO" id="GO:0008983">
    <property type="term" value="F:protein-glutamate O-methyltransferase activity"/>
    <property type="evidence" value="ECO:0007669"/>
    <property type="project" value="UniProtKB-EC"/>
</dbReference>
<sequence>MKDDYMEFIEKVKIRLGINLQLYKETQMKRRITTLRNKRGYSSFVSYFEAFNKDKDMLNEFTDRLTINVSEFYRNAKRWEVLKDTILPILLKDRNRLSIWSAACSTGEEPYSLAILMKEHFPTVPVQILATDIDTNVLAKAKQGIYMEQALKELPTSYKKKYFEMTGSLYKIDESLKQMITFKKHNLLADRYPTNIDLLVCRNVLIYFTDSAKENIYKNFSNALKPNGVLFVGSTEQIFNPAKYDFNLAETFFYQKINESPVKTSL</sequence>
<dbReference type="Pfam" id="PF01739">
    <property type="entry name" value="CheR"/>
    <property type="match status" value="1"/>
</dbReference>
<dbReference type="PROSITE" id="PS50123">
    <property type="entry name" value="CHER"/>
    <property type="match status" value="1"/>
</dbReference>
<accession>A0A417YFW4</accession>
<evidence type="ECO:0000256" key="3">
    <source>
        <dbReference type="ARBA" id="ARBA00022603"/>
    </source>
</evidence>
<evidence type="ECO:0000256" key="5">
    <source>
        <dbReference type="ARBA" id="ARBA00022691"/>
    </source>
</evidence>
<dbReference type="SUPFAM" id="SSF53335">
    <property type="entry name" value="S-adenosyl-L-methionine-dependent methyltransferases"/>
    <property type="match status" value="1"/>
</dbReference>
<proteinExistence type="predicted"/>
<dbReference type="EC" id="2.1.1.80" evidence="2"/>
<evidence type="ECO:0000313" key="8">
    <source>
        <dbReference type="Proteomes" id="UP000285456"/>
    </source>
</evidence>
<keyword evidence="5" id="KW-0949">S-adenosyl-L-methionine</keyword>
<dbReference type="InterPro" id="IPR036804">
    <property type="entry name" value="CheR_N_sf"/>
</dbReference>
<comment type="catalytic activity">
    <reaction evidence="1">
        <text>L-glutamyl-[protein] + S-adenosyl-L-methionine = [protein]-L-glutamate 5-O-methyl ester + S-adenosyl-L-homocysteine</text>
        <dbReference type="Rhea" id="RHEA:24452"/>
        <dbReference type="Rhea" id="RHEA-COMP:10208"/>
        <dbReference type="Rhea" id="RHEA-COMP:10311"/>
        <dbReference type="ChEBI" id="CHEBI:29973"/>
        <dbReference type="ChEBI" id="CHEBI:57856"/>
        <dbReference type="ChEBI" id="CHEBI:59789"/>
        <dbReference type="ChEBI" id="CHEBI:82795"/>
        <dbReference type="EC" id="2.1.1.80"/>
    </reaction>
</comment>
<evidence type="ECO:0000256" key="1">
    <source>
        <dbReference type="ARBA" id="ARBA00001541"/>
    </source>
</evidence>
<dbReference type="InterPro" id="IPR022642">
    <property type="entry name" value="CheR_C"/>
</dbReference>
<dbReference type="SMART" id="SM00138">
    <property type="entry name" value="MeTrc"/>
    <property type="match status" value="1"/>
</dbReference>
<dbReference type="Proteomes" id="UP000285456">
    <property type="component" value="Unassembled WGS sequence"/>
</dbReference>
<dbReference type="InterPro" id="IPR022641">
    <property type="entry name" value="CheR_N"/>
</dbReference>
<dbReference type="GO" id="GO:0032259">
    <property type="term" value="P:methylation"/>
    <property type="evidence" value="ECO:0007669"/>
    <property type="project" value="UniProtKB-KW"/>
</dbReference>
<keyword evidence="3 7" id="KW-0489">Methyltransferase</keyword>
<dbReference type="Pfam" id="PF03705">
    <property type="entry name" value="CheR_N"/>
    <property type="match status" value="1"/>
</dbReference>
<dbReference type="InterPro" id="IPR050903">
    <property type="entry name" value="Bact_Chemotaxis_MeTrfase"/>
</dbReference>
<dbReference type="PANTHER" id="PTHR24422:SF19">
    <property type="entry name" value="CHEMOTAXIS PROTEIN METHYLTRANSFERASE"/>
    <property type="match status" value="1"/>
</dbReference>
<gene>
    <name evidence="7" type="ORF">D1B32_12745</name>
</gene>
<dbReference type="InterPro" id="IPR029063">
    <property type="entry name" value="SAM-dependent_MTases_sf"/>
</dbReference>
<dbReference type="Gene3D" id="3.40.50.150">
    <property type="entry name" value="Vaccinia Virus protein VP39"/>
    <property type="match status" value="1"/>
</dbReference>
<dbReference type="PRINTS" id="PR00996">
    <property type="entry name" value="CHERMTFRASE"/>
</dbReference>
<dbReference type="SUPFAM" id="SSF47757">
    <property type="entry name" value="Chemotaxis receptor methyltransferase CheR, N-terminal domain"/>
    <property type="match status" value="1"/>
</dbReference>
<feature type="domain" description="CheR-type methyltransferase" evidence="6">
    <location>
        <begin position="1"/>
        <end position="259"/>
    </location>
</feature>
<evidence type="ECO:0000313" key="7">
    <source>
        <dbReference type="EMBL" id="RHW31583.1"/>
    </source>
</evidence>
<organism evidence="7 8">
    <name type="scientific">Oceanobacillus profundus</name>
    <dbReference type="NCBI Taxonomy" id="372463"/>
    <lineage>
        <taxon>Bacteria</taxon>
        <taxon>Bacillati</taxon>
        <taxon>Bacillota</taxon>
        <taxon>Bacilli</taxon>
        <taxon>Bacillales</taxon>
        <taxon>Bacillaceae</taxon>
        <taxon>Oceanobacillus</taxon>
    </lineage>
</organism>
<evidence type="ECO:0000256" key="4">
    <source>
        <dbReference type="ARBA" id="ARBA00022679"/>
    </source>
</evidence>
<keyword evidence="8" id="KW-1185">Reference proteome</keyword>
<evidence type="ECO:0000256" key="2">
    <source>
        <dbReference type="ARBA" id="ARBA00012534"/>
    </source>
</evidence>
<dbReference type="Gene3D" id="1.10.155.10">
    <property type="entry name" value="Chemotaxis receptor methyltransferase CheR, N-terminal domain"/>
    <property type="match status" value="1"/>
</dbReference>
<protein>
    <recommendedName>
        <fullName evidence="2">protein-glutamate O-methyltransferase</fullName>
        <ecNumber evidence="2">2.1.1.80</ecNumber>
    </recommendedName>
</protein>
<reference evidence="7 8" key="1">
    <citation type="journal article" date="2007" name="Int. J. Syst. Evol. Microbiol.">
        <title>Oceanobacillus profundus sp. nov., isolated from a deep-sea sediment core.</title>
        <authorList>
            <person name="Kim Y.G."/>
            <person name="Choi D.H."/>
            <person name="Hyun S."/>
            <person name="Cho B.C."/>
        </authorList>
    </citation>
    <scope>NUCLEOTIDE SEQUENCE [LARGE SCALE GENOMIC DNA]</scope>
    <source>
        <strain evidence="7 8">DSM 18246</strain>
    </source>
</reference>
<dbReference type="AlphaFoldDB" id="A0A417YFW4"/>
<evidence type="ECO:0000259" key="6">
    <source>
        <dbReference type="PROSITE" id="PS50123"/>
    </source>
</evidence>
<name>A0A417YFW4_9BACI</name>
<comment type="caution">
    <text evidence="7">The sequence shown here is derived from an EMBL/GenBank/DDBJ whole genome shotgun (WGS) entry which is preliminary data.</text>
</comment>
<dbReference type="RefSeq" id="WP_095308979.1">
    <property type="nucleotide sequence ID" value="NZ_JAMAWL010000001.1"/>
</dbReference>
<dbReference type="EMBL" id="QWEH01000008">
    <property type="protein sequence ID" value="RHW31583.1"/>
    <property type="molecule type" value="Genomic_DNA"/>
</dbReference>